<dbReference type="Proteomes" id="UP000249091">
    <property type="component" value="Chromosome 1"/>
</dbReference>
<dbReference type="InterPro" id="IPR039424">
    <property type="entry name" value="SBP_5"/>
</dbReference>
<dbReference type="Gene3D" id="3.40.190.10">
    <property type="entry name" value="Periplasmic binding protein-like II"/>
    <property type="match status" value="1"/>
</dbReference>
<reference evidence="3 4" key="1">
    <citation type="submission" date="2018-06" db="EMBL/GenBank/DDBJ databases">
        <authorList>
            <consortium name="Pathogen Informatics"/>
            <person name="Doyle S."/>
        </authorList>
    </citation>
    <scope>NUCLEOTIDE SEQUENCE [LARGE SCALE GENOMIC DNA]</scope>
    <source>
        <strain evidence="3 4">NCTC10994</strain>
    </source>
</reference>
<feature type="signal peptide" evidence="1">
    <location>
        <begin position="1"/>
        <end position="25"/>
    </location>
</feature>
<feature type="chain" id="PRO_5015884505" evidence="1">
    <location>
        <begin position="26"/>
        <end position="523"/>
    </location>
</feature>
<dbReference type="GO" id="GO:1904680">
    <property type="term" value="F:peptide transmembrane transporter activity"/>
    <property type="evidence" value="ECO:0007669"/>
    <property type="project" value="TreeGrafter"/>
</dbReference>
<dbReference type="GO" id="GO:0042597">
    <property type="term" value="C:periplasmic space"/>
    <property type="evidence" value="ECO:0007669"/>
    <property type="project" value="UniProtKB-ARBA"/>
</dbReference>
<dbReference type="PIRSF" id="PIRSF002741">
    <property type="entry name" value="MppA"/>
    <property type="match status" value="1"/>
</dbReference>
<accession>A0A2X4WYQ4</accession>
<evidence type="ECO:0000259" key="2">
    <source>
        <dbReference type="Pfam" id="PF00496"/>
    </source>
</evidence>
<dbReference type="STRING" id="1219011.GCA_001895045_03201"/>
<dbReference type="SUPFAM" id="SSF53850">
    <property type="entry name" value="Periplasmic binding protein-like II"/>
    <property type="match status" value="1"/>
</dbReference>
<dbReference type="AlphaFoldDB" id="A0A2X4WYQ4"/>
<dbReference type="InterPro" id="IPR000914">
    <property type="entry name" value="SBP_5_dom"/>
</dbReference>
<dbReference type="GO" id="GO:0015833">
    <property type="term" value="P:peptide transport"/>
    <property type="evidence" value="ECO:0007669"/>
    <property type="project" value="TreeGrafter"/>
</dbReference>
<protein>
    <submittedName>
        <fullName evidence="3">Peptide ABC transporter substrate-binding component</fullName>
    </submittedName>
</protein>
<proteinExistence type="predicted"/>
<dbReference type="CDD" id="cd00995">
    <property type="entry name" value="PBP2_NikA_DppA_OppA_like"/>
    <property type="match status" value="1"/>
</dbReference>
<keyword evidence="1" id="KW-0732">Signal</keyword>
<dbReference type="KEGG" id="rcr:NCTC10994_02108"/>
<name>A0A2X4WYQ4_9NOCA</name>
<evidence type="ECO:0000313" key="4">
    <source>
        <dbReference type="Proteomes" id="UP000249091"/>
    </source>
</evidence>
<keyword evidence="4" id="KW-1185">Reference proteome</keyword>
<evidence type="ECO:0000256" key="1">
    <source>
        <dbReference type="SAM" id="SignalP"/>
    </source>
</evidence>
<dbReference type="GO" id="GO:0043190">
    <property type="term" value="C:ATP-binding cassette (ABC) transporter complex"/>
    <property type="evidence" value="ECO:0007669"/>
    <property type="project" value="InterPro"/>
</dbReference>
<evidence type="ECO:0000313" key="3">
    <source>
        <dbReference type="EMBL" id="SQI32155.1"/>
    </source>
</evidence>
<dbReference type="PROSITE" id="PS51257">
    <property type="entry name" value="PROKAR_LIPOPROTEIN"/>
    <property type="match status" value="1"/>
</dbReference>
<dbReference type="Gene3D" id="3.10.105.10">
    <property type="entry name" value="Dipeptide-binding Protein, Domain 3"/>
    <property type="match status" value="1"/>
</dbReference>
<gene>
    <name evidence="3" type="primary">gsiB_5</name>
    <name evidence="3" type="ORF">NCTC10994_02108</name>
</gene>
<feature type="domain" description="Solute-binding protein family 5" evidence="2">
    <location>
        <begin position="92"/>
        <end position="444"/>
    </location>
</feature>
<sequence length="523" mass="56176">MTRWRRSLTGLVVACSTLLVVSACASSANSDPKSSGPVGDPVSGGIARAIQIREPVGLDPAQLANNWVGQGLLGNALYGTLMIDNPDTFEIDYALATDFTTPDGGSTFVLTLRPDLTFTDGTPLNAEAVKFNWDRLRDTATGSSSLPQASQVAATEVVDETTLKATMAVPNPMFPFSVTSSALNWIASPAALEKGRDAFNSDPVGAGPFVLTQWARQDTIELERNPGYWDAPRPYLDGITLRTVSDAQQRINLLTTGGADLGSESSWSALSRAEQAGLVADVVRIGGGQYLAMNHRTAPFDDPRARKAVASALQLDGINTAVFEGQGEVPATLFPESSPFYADIPLTQHDPAEAQRLFDELADEGKPVEFTFTATSLVEIKSVAETVQAQLSSFDNVDVKVEILDFAAYMPRIAARDFGMTVWAADSQEPDSALWNAFHSRSSGNVTGVADPELDRALDEGRAGGTTQERSTSYTVVQERLAELNPGVWYIRAAPSVVRNSDIHGIRMYALGSLIPDQIWLTR</sequence>
<dbReference type="PANTHER" id="PTHR30290">
    <property type="entry name" value="PERIPLASMIC BINDING COMPONENT OF ABC TRANSPORTER"/>
    <property type="match status" value="1"/>
</dbReference>
<dbReference type="InterPro" id="IPR030678">
    <property type="entry name" value="Peptide/Ni-bd"/>
</dbReference>
<dbReference type="RefSeq" id="WP_072702353.1">
    <property type="nucleotide sequence ID" value="NZ_JAFBBL010000001.1"/>
</dbReference>
<dbReference type="Pfam" id="PF00496">
    <property type="entry name" value="SBP_bac_5"/>
    <property type="match status" value="1"/>
</dbReference>
<dbReference type="EMBL" id="LS483468">
    <property type="protein sequence ID" value="SQI32155.1"/>
    <property type="molecule type" value="Genomic_DNA"/>
</dbReference>
<organism evidence="3 4">
    <name type="scientific">Rhodococcus coprophilus</name>
    <dbReference type="NCBI Taxonomy" id="38310"/>
    <lineage>
        <taxon>Bacteria</taxon>
        <taxon>Bacillati</taxon>
        <taxon>Actinomycetota</taxon>
        <taxon>Actinomycetes</taxon>
        <taxon>Mycobacteriales</taxon>
        <taxon>Nocardiaceae</taxon>
        <taxon>Rhodococcus</taxon>
    </lineage>
</organism>